<feature type="compositionally biased region" description="Basic and acidic residues" evidence="1">
    <location>
        <begin position="1"/>
        <end position="12"/>
    </location>
</feature>
<proteinExistence type="predicted"/>
<dbReference type="Proteomes" id="UP000525027">
    <property type="component" value="Unassembled WGS sequence"/>
</dbReference>
<name>A0A7V6ZEV9_9BACT</name>
<accession>A0A7V6ZEV9</accession>
<evidence type="ECO:0000313" key="2">
    <source>
        <dbReference type="EMBL" id="HHZ04481.1"/>
    </source>
</evidence>
<feature type="compositionally biased region" description="Basic and acidic residues" evidence="1">
    <location>
        <begin position="84"/>
        <end position="100"/>
    </location>
</feature>
<evidence type="ECO:0000313" key="3">
    <source>
        <dbReference type="Proteomes" id="UP000525027"/>
    </source>
</evidence>
<feature type="region of interest" description="Disordered" evidence="1">
    <location>
        <begin position="76"/>
        <end position="100"/>
    </location>
</feature>
<organism evidence="2 3">
    <name type="scientific">Acetomicrobium hydrogeniformans</name>
    <dbReference type="NCBI Taxonomy" id="649746"/>
    <lineage>
        <taxon>Bacteria</taxon>
        <taxon>Thermotogati</taxon>
        <taxon>Synergistota</taxon>
        <taxon>Synergistia</taxon>
        <taxon>Synergistales</taxon>
        <taxon>Acetomicrobiaceae</taxon>
        <taxon>Acetomicrobium</taxon>
    </lineage>
</organism>
<dbReference type="AlphaFoldDB" id="A0A7V6ZEV9"/>
<feature type="region of interest" description="Disordered" evidence="1">
    <location>
        <begin position="1"/>
        <end position="22"/>
    </location>
</feature>
<dbReference type="EMBL" id="DURU01000097">
    <property type="protein sequence ID" value="HHZ04481.1"/>
    <property type="molecule type" value="Genomic_DNA"/>
</dbReference>
<reference evidence="2 3" key="1">
    <citation type="journal article" date="2020" name="Biotechnol. Biofuels">
        <title>New insights from the biogas microbiome by comprehensive genome-resolved metagenomics of nearly 1600 species originating from multiple anaerobic digesters.</title>
        <authorList>
            <person name="Campanaro S."/>
            <person name="Treu L."/>
            <person name="Rodriguez-R L.M."/>
            <person name="Kovalovszki A."/>
            <person name="Ziels R.M."/>
            <person name="Maus I."/>
            <person name="Zhu X."/>
            <person name="Kougias P.G."/>
            <person name="Basile A."/>
            <person name="Luo G."/>
            <person name="Schluter A."/>
            <person name="Konstantinidis K.T."/>
            <person name="Angelidaki I."/>
        </authorList>
    </citation>
    <scope>NUCLEOTIDE SEQUENCE [LARGE SCALE GENOMIC DNA]</scope>
    <source>
        <strain evidence="2">AS25fmACSIPFO_94</strain>
    </source>
</reference>
<protein>
    <submittedName>
        <fullName evidence="2">Uncharacterized protein</fullName>
    </submittedName>
</protein>
<evidence type="ECO:0000256" key="1">
    <source>
        <dbReference type="SAM" id="MobiDB-lite"/>
    </source>
</evidence>
<sequence>MSSTDTCRRVQEETQGPPKRCEVADESVVVMKSRPVKAGNRLEGKTGMTCGTVRRSHERSKCLMVAKGGSVYQAFPKRGGTTGLEHKPSDGTGHDKSGTP</sequence>
<comment type="caution">
    <text evidence="2">The sequence shown here is derived from an EMBL/GenBank/DDBJ whole genome shotgun (WGS) entry which is preliminary data.</text>
</comment>
<gene>
    <name evidence="2" type="ORF">GX397_05390</name>
</gene>